<feature type="binding site" evidence="10">
    <location>
        <position position="444"/>
    </location>
    <ligand>
        <name>[Ni-4Fe-4S] cluster</name>
        <dbReference type="ChEBI" id="CHEBI:47739"/>
    </ligand>
</feature>
<dbReference type="InterPro" id="IPR016099">
    <property type="entry name" value="Prismane-like_a/b-sand"/>
</dbReference>
<keyword evidence="7 9" id="KW-0411">Iron-sulfur</keyword>
<keyword evidence="12" id="KW-1185">Reference proteome</keyword>
<evidence type="ECO:0000256" key="1">
    <source>
        <dbReference type="ARBA" id="ARBA00001966"/>
    </source>
</evidence>
<feature type="binding site" evidence="10">
    <location>
        <position position="52"/>
    </location>
    <ligand>
        <name>[4Fe-4S] cluster</name>
        <dbReference type="ChEBI" id="CHEBI:49883"/>
        <label>2</label>
    </ligand>
</feature>
<evidence type="ECO:0000256" key="5">
    <source>
        <dbReference type="ARBA" id="ARBA00023002"/>
    </source>
</evidence>
<dbReference type="InterPro" id="IPR011254">
    <property type="entry name" value="Prismane-like_sf"/>
</dbReference>
<feature type="binding site" evidence="10">
    <location>
        <position position="44"/>
    </location>
    <ligand>
        <name>[4Fe-4S] cluster</name>
        <dbReference type="ChEBI" id="CHEBI:49883"/>
        <label>2</label>
    </ligand>
</feature>
<feature type="binding site" evidence="10">
    <location>
        <position position="35"/>
    </location>
    <ligand>
        <name>[4Fe-4S] cluster</name>
        <dbReference type="ChEBI" id="CHEBI:49883"/>
        <label>1</label>
        <note>ligand shared between dimeric partners</note>
    </ligand>
</feature>
<dbReference type="NCBIfam" id="TIGR01702">
    <property type="entry name" value="CO_DH_cata"/>
    <property type="match status" value="1"/>
</dbReference>
<keyword evidence="3 10" id="KW-0533">Nickel</keyword>
<dbReference type="GO" id="GO:0051539">
    <property type="term" value="F:4 iron, 4 sulfur cluster binding"/>
    <property type="evidence" value="ECO:0007669"/>
    <property type="project" value="UniProtKB-UniRule"/>
</dbReference>
<dbReference type="InterPro" id="IPR004137">
    <property type="entry name" value="HCP/CODH"/>
</dbReference>
<evidence type="ECO:0000256" key="7">
    <source>
        <dbReference type="ARBA" id="ARBA00023014"/>
    </source>
</evidence>
<dbReference type="AlphaFoldDB" id="A0A419T058"/>
<dbReference type="GO" id="GO:0004601">
    <property type="term" value="F:peroxidase activity"/>
    <property type="evidence" value="ECO:0007669"/>
    <property type="project" value="TreeGrafter"/>
</dbReference>
<dbReference type="GO" id="GO:0042542">
    <property type="term" value="P:response to hydrogen peroxide"/>
    <property type="evidence" value="ECO:0007669"/>
    <property type="project" value="TreeGrafter"/>
</dbReference>
<evidence type="ECO:0000256" key="10">
    <source>
        <dbReference type="PIRSR" id="PIRSR005023-1"/>
    </source>
</evidence>
<feature type="binding site" evidence="10">
    <location>
        <position position="293"/>
    </location>
    <ligand>
        <name>[Ni-4Fe-4S] cluster</name>
        <dbReference type="ChEBI" id="CHEBI:47739"/>
    </ligand>
</feature>
<dbReference type="Gene3D" id="3.40.50.2030">
    <property type="match status" value="2"/>
</dbReference>
<sequence length="642" mass="69334">MGNCYDTSNNCLINKAHDENIDLVWDRYEKMKPQCGFGEMGICCRICLKGPCRIDPYGDGPKEGICGADADTIVARNLVRMIASGTASHSLHGKEIAKTLLHVAKGETDNYKVKDIRKLKNIAEKLNIDTEGKTINQITEEVAMASLMDYSRLENTPCNWLSNTLTKSRLKKLTDLGVALNNIESSVTDIMSRTHMGTDADAINILLAGLKCALGDYVGMQISTNLSDTLFGTPEPIISESNLGVINENAVNIAVHGHNPLLSEIIVDVADEMEEEAIKAGAKDGINIVGVCCTGNEVLLRRGIPLATNFLSQELAILTGALEAMVVDVQCIMPSLAKIASCYHTELFTTMPDAKISGATHIELNEKNSVENARVIIKKAIEKYKMRDKNKVLIPKRKSKVIAGFSTESIIKLLSKIDKERPLKPIIDNIVNGNIKGVVLFAGCNNVKIMQDNNFVTMAKKLLDNNILILATGCAAGAYAKNELMNSEATFKYAGEKLKEVLTLLGKEAGLDVPLPPVLHMGSCVDNSRGVDLAVALANELGVDLDQLPLVASAPELMSEKAISIGTWVATIGLPVHIGMLPPVGGSQLTIDVLTSKLKELLGGYFIVEENPIKAANKLIGIIKEKRVDLGIEPTAKPSEVV</sequence>
<dbReference type="InterPro" id="IPR016101">
    <property type="entry name" value="CO_DH_a-bundle"/>
</dbReference>
<dbReference type="GO" id="GO:0050418">
    <property type="term" value="F:hydroxylamine reductase activity"/>
    <property type="evidence" value="ECO:0007669"/>
    <property type="project" value="TreeGrafter"/>
</dbReference>
<dbReference type="EMBL" id="MCIB01000025">
    <property type="protein sequence ID" value="RKD30930.1"/>
    <property type="molecule type" value="Genomic_DNA"/>
</dbReference>
<name>A0A419T058_9FIRM</name>
<dbReference type="GO" id="GO:0016151">
    <property type="term" value="F:nickel cation binding"/>
    <property type="evidence" value="ECO:0007669"/>
    <property type="project" value="InterPro"/>
</dbReference>
<evidence type="ECO:0000313" key="11">
    <source>
        <dbReference type="EMBL" id="RKD30930.1"/>
    </source>
</evidence>
<evidence type="ECO:0000256" key="4">
    <source>
        <dbReference type="ARBA" id="ARBA00022723"/>
    </source>
</evidence>
<dbReference type="InterPro" id="IPR010047">
    <property type="entry name" value="CODH"/>
</dbReference>
<feature type="binding site" evidence="10">
    <location>
        <position position="474"/>
    </location>
    <ligand>
        <name>[Ni-4Fe-4S] cluster</name>
        <dbReference type="ChEBI" id="CHEBI:47739"/>
    </ligand>
</feature>
<comment type="catalytic activity">
    <reaction evidence="8 9">
        <text>CO + 2 oxidized [2Fe-2S]-[ferredoxin] + H2O = 2 reduced [2Fe-2S]-[ferredoxin] + CO2 + 2 H(+)</text>
        <dbReference type="Rhea" id="RHEA:21040"/>
        <dbReference type="Rhea" id="RHEA-COMP:10000"/>
        <dbReference type="Rhea" id="RHEA-COMP:10001"/>
        <dbReference type="ChEBI" id="CHEBI:15377"/>
        <dbReference type="ChEBI" id="CHEBI:15378"/>
        <dbReference type="ChEBI" id="CHEBI:16526"/>
        <dbReference type="ChEBI" id="CHEBI:17245"/>
        <dbReference type="ChEBI" id="CHEBI:33737"/>
        <dbReference type="ChEBI" id="CHEBI:33738"/>
        <dbReference type="EC" id="1.2.7.4"/>
    </reaction>
</comment>
<keyword evidence="6 9" id="KW-0408">Iron</keyword>
<dbReference type="GO" id="GO:0006091">
    <property type="term" value="P:generation of precursor metabolites and energy"/>
    <property type="evidence" value="ECO:0007669"/>
    <property type="project" value="InterPro"/>
</dbReference>
<protein>
    <recommendedName>
        <fullName evidence="9">Carbon monoxide dehydrogenase</fullName>
        <ecNumber evidence="9">1.2.7.4</ecNumber>
    </recommendedName>
</protein>
<feature type="binding site" evidence="10">
    <location>
        <position position="524"/>
    </location>
    <ligand>
        <name>[Ni-4Fe-4S] cluster</name>
        <dbReference type="ChEBI" id="CHEBI:47739"/>
    </ligand>
</feature>
<dbReference type="PANTHER" id="PTHR30109:SF4">
    <property type="entry name" value="CARBON MONOXIDE DEHYDROGENASE"/>
    <property type="match status" value="1"/>
</dbReference>
<reference evidence="11 12" key="1">
    <citation type="submission" date="2016-08" db="EMBL/GenBank/DDBJ databases">
        <title>Novel Firmicutes and Novel Genomes.</title>
        <authorList>
            <person name="Poppleton D.I."/>
            <person name="Gribaldo S."/>
        </authorList>
    </citation>
    <scope>NUCLEOTIDE SEQUENCE [LARGE SCALE GENOMIC DNA]</scope>
    <source>
        <strain evidence="11 12">CTT3</strain>
    </source>
</reference>
<dbReference type="Proteomes" id="UP000284177">
    <property type="component" value="Unassembled WGS sequence"/>
</dbReference>
<evidence type="ECO:0000256" key="6">
    <source>
        <dbReference type="ARBA" id="ARBA00023004"/>
    </source>
</evidence>
<dbReference type="Pfam" id="PF03063">
    <property type="entry name" value="Prismane"/>
    <property type="match status" value="1"/>
</dbReference>
<evidence type="ECO:0000256" key="3">
    <source>
        <dbReference type="ARBA" id="ARBA00022596"/>
    </source>
</evidence>
<evidence type="ECO:0000256" key="8">
    <source>
        <dbReference type="ARBA" id="ARBA00048733"/>
    </source>
</evidence>
<organism evidence="11 12">
    <name type="scientific">Thermohalobacter berrensis</name>
    <dbReference type="NCBI Taxonomy" id="99594"/>
    <lineage>
        <taxon>Bacteria</taxon>
        <taxon>Bacillati</taxon>
        <taxon>Bacillota</taxon>
        <taxon>Tissierellia</taxon>
        <taxon>Tissierellales</taxon>
        <taxon>Thermohalobacteraceae</taxon>
        <taxon>Thermohalobacter</taxon>
    </lineage>
</organism>
<comment type="cofactor">
    <cofactor evidence="1">
        <name>[4Fe-4S] cluster</name>
        <dbReference type="ChEBI" id="CHEBI:49883"/>
    </cofactor>
</comment>
<keyword evidence="5 9" id="KW-0560">Oxidoreductase</keyword>
<feature type="binding site" evidence="10">
    <location>
        <position position="258"/>
    </location>
    <ligand>
        <name>[Ni-4Fe-4S] cluster</name>
        <dbReference type="ChEBI" id="CHEBI:47739"/>
    </ligand>
</feature>
<dbReference type="RefSeq" id="WP_120169807.1">
    <property type="nucleotide sequence ID" value="NZ_MCIB01000025.1"/>
</dbReference>
<dbReference type="PIRSF" id="PIRSF005023">
    <property type="entry name" value="CODH"/>
    <property type="match status" value="1"/>
</dbReference>
<dbReference type="CDD" id="cd01915">
    <property type="entry name" value="CODH"/>
    <property type="match status" value="1"/>
</dbReference>
<evidence type="ECO:0000256" key="9">
    <source>
        <dbReference type="PIRNR" id="PIRNR005023"/>
    </source>
</evidence>
<proteinExistence type="predicted"/>
<feature type="binding site" evidence="10">
    <location>
        <position position="47"/>
    </location>
    <ligand>
        <name>[4Fe-4S] cluster</name>
        <dbReference type="ChEBI" id="CHEBI:49883"/>
        <label>2</label>
    </ligand>
</feature>
<dbReference type="GO" id="GO:0043885">
    <property type="term" value="F:anaerobic carbon-monoxide dehydrogenase activity"/>
    <property type="evidence" value="ECO:0007669"/>
    <property type="project" value="UniProtKB-UniRule"/>
</dbReference>
<dbReference type="EC" id="1.2.7.4" evidence="9"/>
<keyword evidence="2 9" id="KW-0004">4Fe-4S</keyword>
<gene>
    <name evidence="11" type="ORF">BET03_13080</name>
</gene>
<dbReference type="SUPFAM" id="SSF56821">
    <property type="entry name" value="Prismane protein-like"/>
    <property type="match status" value="1"/>
</dbReference>
<feature type="binding site" evidence="10">
    <location>
        <position position="331"/>
    </location>
    <ligand>
        <name>[Ni-4Fe-4S] cluster</name>
        <dbReference type="ChEBI" id="CHEBI:47739"/>
    </ligand>
</feature>
<keyword evidence="4 9" id="KW-0479">Metal-binding</keyword>
<evidence type="ECO:0000256" key="2">
    <source>
        <dbReference type="ARBA" id="ARBA00022485"/>
    </source>
</evidence>
<feature type="binding site" evidence="10">
    <location>
        <position position="66"/>
    </location>
    <ligand>
        <name>[4Fe-4S] cluster</name>
        <dbReference type="ChEBI" id="CHEBI:49883"/>
        <label>2</label>
    </ligand>
</feature>
<accession>A0A419T058</accession>
<dbReference type="PANTHER" id="PTHR30109">
    <property type="entry name" value="HYDROXYLAMINE REDUCTASE"/>
    <property type="match status" value="1"/>
</dbReference>
<feature type="binding site" evidence="10">
    <location>
        <position position="43"/>
    </location>
    <ligand>
        <name>[4Fe-4S] cluster</name>
        <dbReference type="ChEBI" id="CHEBI:49883"/>
        <label>1</label>
        <note>ligand shared between dimeric partners</note>
    </ligand>
</feature>
<dbReference type="OrthoDB" id="5478720at2"/>
<dbReference type="Gene3D" id="1.20.1270.30">
    <property type="match status" value="1"/>
</dbReference>
<evidence type="ECO:0000313" key="12">
    <source>
        <dbReference type="Proteomes" id="UP000284177"/>
    </source>
</evidence>
<comment type="caution">
    <text evidence="11">The sequence shown here is derived from an EMBL/GenBank/DDBJ whole genome shotgun (WGS) entry which is preliminary data.</text>
</comment>